<dbReference type="SUPFAM" id="SSF56281">
    <property type="entry name" value="Metallo-hydrolase/oxidoreductase"/>
    <property type="match status" value="1"/>
</dbReference>
<dbReference type="EMBL" id="VFMN01000001">
    <property type="protein sequence ID" value="TQJ10742.1"/>
    <property type="molecule type" value="Genomic_DNA"/>
</dbReference>
<dbReference type="PANTHER" id="PTHR43546:SF3">
    <property type="entry name" value="UPF0173 METAL-DEPENDENT HYDROLASE MJ1163"/>
    <property type="match status" value="1"/>
</dbReference>
<protein>
    <submittedName>
        <fullName evidence="2">L-ascorbate metabolism protein UlaG (Beta-lactamase superfamily)</fullName>
    </submittedName>
</protein>
<dbReference type="OrthoDB" id="3190691at2"/>
<dbReference type="InterPro" id="IPR001279">
    <property type="entry name" value="Metallo-B-lactamas"/>
</dbReference>
<dbReference type="InterPro" id="IPR050114">
    <property type="entry name" value="UPF0173_UPF0282_UlaG_hydrolase"/>
</dbReference>
<name>A0A542E5X4_9MICO</name>
<evidence type="ECO:0000313" key="3">
    <source>
        <dbReference type="Proteomes" id="UP000317893"/>
    </source>
</evidence>
<sequence>MRLTHLGHAGLLVETGGARVLVDPGTFCTGLDDLSGLDAVVVTHQHADHLDLDRLPALLSANPDAVLLADPQSAALLEEHGHGPVRTLVGGDAHAVAGATVHAVGELHAVNHDGVPRCTNVGVVLRAADEPSLYHPGDAYDGEPGQVDVLAVPLSAPWAKVAETIDFVRRVAPATITPIHQALLSDVGVGLYLDHVSRFGAREGGGLRVLDLSDGAAHEV</sequence>
<dbReference type="SMART" id="SM00849">
    <property type="entry name" value="Lactamase_B"/>
    <property type="match status" value="1"/>
</dbReference>
<proteinExistence type="predicted"/>
<dbReference type="Proteomes" id="UP000317893">
    <property type="component" value="Unassembled WGS sequence"/>
</dbReference>
<organism evidence="2 3">
    <name type="scientific">Lapillicoccus jejuensis</name>
    <dbReference type="NCBI Taxonomy" id="402171"/>
    <lineage>
        <taxon>Bacteria</taxon>
        <taxon>Bacillati</taxon>
        <taxon>Actinomycetota</taxon>
        <taxon>Actinomycetes</taxon>
        <taxon>Micrococcales</taxon>
        <taxon>Intrasporangiaceae</taxon>
        <taxon>Lapillicoccus</taxon>
    </lineage>
</organism>
<feature type="domain" description="Metallo-beta-lactamase" evidence="1">
    <location>
        <begin position="7"/>
        <end position="180"/>
    </location>
</feature>
<reference evidence="2 3" key="1">
    <citation type="submission" date="2019-06" db="EMBL/GenBank/DDBJ databases">
        <title>Sequencing the genomes of 1000 actinobacteria strains.</title>
        <authorList>
            <person name="Klenk H.-P."/>
        </authorList>
    </citation>
    <scope>NUCLEOTIDE SEQUENCE [LARGE SCALE GENOMIC DNA]</scope>
    <source>
        <strain evidence="2 3">DSM 18607</strain>
    </source>
</reference>
<evidence type="ECO:0000313" key="2">
    <source>
        <dbReference type="EMBL" id="TQJ10742.1"/>
    </source>
</evidence>
<keyword evidence="3" id="KW-1185">Reference proteome</keyword>
<dbReference type="PANTHER" id="PTHR43546">
    <property type="entry name" value="UPF0173 METAL-DEPENDENT HYDROLASE MJ1163-RELATED"/>
    <property type="match status" value="1"/>
</dbReference>
<dbReference type="Pfam" id="PF13483">
    <property type="entry name" value="Lactamase_B_3"/>
    <property type="match status" value="1"/>
</dbReference>
<dbReference type="InterPro" id="IPR036866">
    <property type="entry name" value="RibonucZ/Hydroxyglut_hydro"/>
</dbReference>
<gene>
    <name evidence="2" type="ORF">FB458_3878</name>
</gene>
<dbReference type="Gene3D" id="3.60.15.10">
    <property type="entry name" value="Ribonuclease Z/Hydroxyacylglutathione hydrolase-like"/>
    <property type="match status" value="1"/>
</dbReference>
<comment type="caution">
    <text evidence="2">The sequence shown here is derived from an EMBL/GenBank/DDBJ whole genome shotgun (WGS) entry which is preliminary data.</text>
</comment>
<dbReference type="AlphaFoldDB" id="A0A542E5X4"/>
<dbReference type="RefSeq" id="WP_141849924.1">
    <property type="nucleotide sequence ID" value="NZ_BAAAPR010000023.1"/>
</dbReference>
<accession>A0A542E5X4</accession>
<evidence type="ECO:0000259" key="1">
    <source>
        <dbReference type="SMART" id="SM00849"/>
    </source>
</evidence>